<accession>A0A2M4DK83</accession>
<keyword evidence="1" id="KW-0732">Signal</keyword>
<feature type="chain" id="PRO_5014908612" evidence="1">
    <location>
        <begin position="17"/>
        <end position="72"/>
    </location>
</feature>
<organism evidence="2">
    <name type="scientific">Anopheles darlingi</name>
    <name type="common">Mosquito</name>
    <dbReference type="NCBI Taxonomy" id="43151"/>
    <lineage>
        <taxon>Eukaryota</taxon>
        <taxon>Metazoa</taxon>
        <taxon>Ecdysozoa</taxon>
        <taxon>Arthropoda</taxon>
        <taxon>Hexapoda</taxon>
        <taxon>Insecta</taxon>
        <taxon>Pterygota</taxon>
        <taxon>Neoptera</taxon>
        <taxon>Endopterygota</taxon>
        <taxon>Diptera</taxon>
        <taxon>Nematocera</taxon>
        <taxon>Culicoidea</taxon>
        <taxon>Culicidae</taxon>
        <taxon>Anophelinae</taxon>
        <taxon>Anopheles</taxon>
    </lineage>
</organism>
<name>A0A2M4DK83_ANODA</name>
<feature type="signal peptide" evidence="1">
    <location>
        <begin position="1"/>
        <end position="16"/>
    </location>
</feature>
<evidence type="ECO:0000256" key="1">
    <source>
        <dbReference type="SAM" id="SignalP"/>
    </source>
</evidence>
<dbReference type="AlphaFoldDB" id="A0A2M4DK83"/>
<sequence length="72" mass="8244">MLGALTMLTFVRHFTAAPLPLGKVRIRPTRRRQSGLGYVPAHYFSWRPPPCPAAARTQSCRCCRWFLSSRCH</sequence>
<reference evidence="2" key="1">
    <citation type="submission" date="2018-01" db="EMBL/GenBank/DDBJ databases">
        <title>An insight into the sialome of Amazonian anophelines.</title>
        <authorList>
            <person name="Ribeiro J.M."/>
            <person name="Scarpassa V."/>
            <person name="Calvo E."/>
        </authorList>
    </citation>
    <scope>NUCLEOTIDE SEQUENCE</scope>
</reference>
<evidence type="ECO:0000313" key="2">
    <source>
        <dbReference type="EMBL" id="MBW77949.1"/>
    </source>
</evidence>
<dbReference type="EMBL" id="GGFL01013771">
    <property type="protein sequence ID" value="MBW77949.1"/>
    <property type="molecule type" value="Transcribed_RNA"/>
</dbReference>
<proteinExistence type="predicted"/>
<protein>
    <submittedName>
        <fullName evidence="2">Putative secreted protein</fullName>
    </submittedName>
</protein>